<accession>A0A8J5CLZ7</accession>
<dbReference type="InterPro" id="IPR029058">
    <property type="entry name" value="AB_hydrolase_fold"/>
</dbReference>
<dbReference type="AlphaFoldDB" id="A0A8J5CLZ7"/>
<keyword evidence="2" id="KW-0378">Hydrolase</keyword>
<dbReference type="Pfam" id="PF03403">
    <property type="entry name" value="PAF-AH_p_II"/>
    <property type="match status" value="1"/>
</dbReference>
<organism evidence="5 6">
    <name type="scientific">Chionoecetes opilio</name>
    <name type="common">Atlantic snow crab</name>
    <name type="synonym">Cancer opilio</name>
    <dbReference type="NCBI Taxonomy" id="41210"/>
    <lineage>
        <taxon>Eukaryota</taxon>
        <taxon>Metazoa</taxon>
        <taxon>Ecdysozoa</taxon>
        <taxon>Arthropoda</taxon>
        <taxon>Crustacea</taxon>
        <taxon>Multicrustacea</taxon>
        <taxon>Malacostraca</taxon>
        <taxon>Eumalacostraca</taxon>
        <taxon>Eucarida</taxon>
        <taxon>Decapoda</taxon>
        <taxon>Pleocyemata</taxon>
        <taxon>Brachyura</taxon>
        <taxon>Eubrachyura</taxon>
        <taxon>Majoidea</taxon>
        <taxon>Majidae</taxon>
        <taxon>Chionoecetes</taxon>
    </lineage>
</organism>
<dbReference type="EMBL" id="JACEEZ010005639">
    <property type="protein sequence ID" value="KAG0725403.1"/>
    <property type="molecule type" value="Genomic_DNA"/>
</dbReference>
<keyword evidence="3" id="KW-0442">Lipid degradation</keyword>
<evidence type="ECO:0000313" key="6">
    <source>
        <dbReference type="Proteomes" id="UP000770661"/>
    </source>
</evidence>
<proteinExistence type="predicted"/>
<dbReference type="PANTHER" id="PTHR10272:SF0">
    <property type="entry name" value="PLATELET-ACTIVATING FACTOR ACETYLHYDROLASE"/>
    <property type="match status" value="1"/>
</dbReference>
<keyword evidence="6" id="KW-1185">Reference proteome</keyword>
<gene>
    <name evidence="5" type="primary">PLA2G7</name>
    <name evidence="5" type="ORF">GWK47_038663</name>
</gene>
<keyword evidence="4" id="KW-0443">Lipid metabolism</keyword>
<sequence length="451" mass="50381">MADVQRLLNQENRVITEPRPKYPWAPPGEFFKFYPPPSLTFVYCPGSDLFCRALLIATYCLGKMAESHNWTPWFLGEEYTRGLAAFIAPSIPSLFSMLFNWKMRNVATPAVWEAGLVRSQQWPVVVFSHGLSANRSIYSTVCSELASHGFVVAAVEHRDSSACASFVLNEEGVREYILFKTLPPDMKEYDLRSQQIKVRVEESIRALDALHRLNEGRATNELPSSFDLQQLCGALDLTHPVMSGHSFGGVTAITTLATDKRFKIGLSLDPWMFPIKDQVAEICGNVTQPLICISTEAFQSDANLQAMNSLPPHTTTFVTIKNDTGHVYYEENEPQIVMGSYMFEPEYEVDEQVLAEPENQCDTPFLVGNIGRAFVGVYSLLDPHTAMDINNRLMLNFMAKHLDISPQHVRVCQGVAKGAGLPPQAQQRNMVSGLYGKGKGMLGWDKGYHSV</sequence>
<dbReference type="OrthoDB" id="2363873at2759"/>
<reference evidence="5" key="1">
    <citation type="submission" date="2020-07" db="EMBL/GenBank/DDBJ databases">
        <title>The High-quality genome of the commercially important snow crab, Chionoecetes opilio.</title>
        <authorList>
            <person name="Jeong J.-H."/>
            <person name="Ryu S."/>
        </authorList>
    </citation>
    <scope>NUCLEOTIDE SEQUENCE</scope>
    <source>
        <strain evidence="5">MADBK_172401_WGS</strain>
        <tissue evidence="5">Digestive gland</tissue>
    </source>
</reference>
<dbReference type="Proteomes" id="UP000770661">
    <property type="component" value="Unassembled WGS sequence"/>
</dbReference>
<evidence type="ECO:0000256" key="4">
    <source>
        <dbReference type="ARBA" id="ARBA00023098"/>
    </source>
</evidence>
<evidence type="ECO:0000256" key="2">
    <source>
        <dbReference type="ARBA" id="ARBA00022801"/>
    </source>
</evidence>
<dbReference type="PANTHER" id="PTHR10272">
    <property type="entry name" value="PLATELET-ACTIVATING FACTOR ACETYLHYDROLASE"/>
    <property type="match status" value="1"/>
</dbReference>
<name>A0A8J5CLZ7_CHIOP</name>
<evidence type="ECO:0000256" key="3">
    <source>
        <dbReference type="ARBA" id="ARBA00022963"/>
    </source>
</evidence>
<dbReference type="EC" id="3.1.1.47" evidence="1"/>
<evidence type="ECO:0000313" key="5">
    <source>
        <dbReference type="EMBL" id="KAG0725403.1"/>
    </source>
</evidence>
<evidence type="ECO:0000256" key="1">
    <source>
        <dbReference type="ARBA" id="ARBA00013201"/>
    </source>
</evidence>
<dbReference type="GO" id="GO:0016042">
    <property type="term" value="P:lipid catabolic process"/>
    <property type="evidence" value="ECO:0007669"/>
    <property type="project" value="UniProtKB-KW"/>
</dbReference>
<comment type="caution">
    <text evidence="5">The sequence shown here is derived from an EMBL/GenBank/DDBJ whole genome shotgun (WGS) entry which is preliminary data.</text>
</comment>
<protein>
    <recommendedName>
        <fullName evidence="1">1-alkyl-2-acetylglycerophosphocholine esterase</fullName>
        <ecNumber evidence="1">3.1.1.47</ecNumber>
    </recommendedName>
</protein>
<dbReference type="Gene3D" id="3.40.50.1820">
    <property type="entry name" value="alpha/beta hydrolase"/>
    <property type="match status" value="1"/>
</dbReference>
<dbReference type="GO" id="GO:0003847">
    <property type="term" value="F:1-alkyl-2-acetylglycerophosphocholine esterase activity"/>
    <property type="evidence" value="ECO:0007669"/>
    <property type="project" value="UniProtKB-EC"/>
</dbReference>
<dbReference type="SUPFAM" id="SSF53474">
    <property type="entry name" value="alpha/beta-Hydrolases"/>
    <property type="match status" value="1"/>
</dbReference>